<dbReference type="AlphaFoldDB" id="A0A2N5W881"/>
<protein>
    <submittedName>
        <fullName evidence="1">Uncharacterized protein</fullName>
    </submittedName>
</protein>
<comment type="caution">
    <text evidence="1">The sequence shown here is derived from an EMBL/GenBank/DDBJ whole genome shotgun (WGS) entry which is preliminary data.</text>
</comment>
<dbReference type="EMBL" id="PGCJ01000003">
    <property type="protein sequence ID" value="PLW58449.1"/>
    <property type="molecule type" value="Genomic_DNA"/>
</dbReference>
<evidence type="ECO:0000313" key="2">
    <source>
        <dbReference type="Proteomes" id="UP000235388"/>
    </source>
</evidence>
<dbReference type="Proteomes" id="UP000235388">
    <property type="component" value="Unassembled WGS sequence"/>
</dbReference>
<organism evidence="1 2">
    <name type="scientific">Puccinia coronata f. sp. avenae</name>
    <dbReference type="NCBI Taxonomy" id="200324"/>
    <lineage>
        <taxon>Eukaryota</taxon>
        <taxon>Fungi</taxon>
        <taxon>Dikarya</taxon>
        <taxon>Basidiomycota</taxon>
        <taxon>Pucciniomycotina</taxon>
        <taxon>Pucciniomycetes</taxon>
        <taxon>Pucciniales</taxon>
        <taxon>Pucciniaceae</taxon>
        <taxon>Puccinia</taxon>
    </lineage>
</organism>
<gene>
    <name evidence="1" type="ORF">PCANC_00456</name>
</gene>
<name>A0A2N5W881_9BASI</name>
<proteinExistence type="predicted"/>
<evidence type="ECO:0000313" key="1">
    <source>
        <dbReference type="EMBL" id="PLW58449.1"/>
    </source>
</evidence>
<accession>A0A2N5W881</accession>
<keyword evidence="2" id="KW-1185">Reference proteome</keyword>
<reference evidence="1 2" key="1">
    <citation type="submission" date="2017-11" db="EMBL/GenBank/DDBJ databases">
        <title>De novo assembly and phasing of dikaryotic genomes from two isolates of Puccinia coronata f. sp. avenae, the causal agent of oat crown rust.</title>
        <authorList>
            <person name="Miller M.E."/>
            <person name="Zhang Y."/>
            <person name="Omidvar V."/>
            <person name="Sperschneider J."/>
            <person name="Schwessinger B."/>
            <person name="Raley C."/>
            <person name="Palmer J.M."/>
            <person name="Garnica D."/>
            <person name="Upadhyaya N."/>
            <person name="Rathjen J."/>
            <person name="Taylor J.M."/>
            <person name="Park R.F."/>
            <person name="Dodds P.N."/>
            <person name="Hirsch C.D."/>
            <person name="Kianian S.F."/>
            <person name="Figueroa M."/>
        </authorList>
    </citation>
    <scope>NUCLEOTIDE SEQUENCE [LARGE SCALE GENOMIC DNA]</scope>
    <source>
        <strain evidence="1">12NC29</strain>
    </source>
</reference>
<sequence>MGAVHSHSRQQIWCCCPRRTARLLLGWRRESAWIHFRRSCRPPCSSRWSHSCKDVRDAHRADAPTGFFGWLDIAQHEALGHLPFVKLAQFVATLTANCNCITRRPTPPQNQLIIETTESTNMAATPPSQSTRSTRVAHKLIRQRRNVIFENFQKLTDKRYAPGDPSYSIVFVDTDRKTWKNALNQLQITTLP</sequence>